<gene>
    <name evidence="1" type="ORF">ACD_78C00170G0001</name>
</gene>
<evidence type="ECO:0000313" key="1">
    <source>
        <dbReference type="EMBL" id="EKD30051.1"/>
    </source>
</evidence>
<comment type="caution">
    <text evidence="1">The sequence shown here is derived from an EMBL/GenBank/DDBJ whole genome shotgun (WGS) entry which is preliminary data.</text>
</comment>
<reference evidence="1" key="1">
    <citation type="journal article" date="2012" name="Science">
        <title>Fermentation, hydrogen, and sulfur metabolism in multiple uncultivated bacterial phyla.</title>
        <authorList>
            <person name="Wrighton K.C."/>
            <person name="Thomas B.C."/>
            <person name="Sharon I."/>
            <person name="Miller C.S."/>
            <person name="Castelle C.J."/>
            <person name="VerBerkmoes N.C."/>
            <person name="Wilkins M.J."/>
            <person name="Hettich R.L."/>
            <person name="Lipton M.S."/>
            <person name="Williams K.H."/>
            <person name="Long P.E."/>
            <person name="Banfield J.F."/>
        </authorList>
    </citation>
    <scope>NUCLEOTIDE SEQUENCE [LARGE SCALE GENOMIC DNA]</scope>
</reference>
<accession>K1XYJ4</accession>
<dbReference type="AlphaFoldDB" id="K1XYJ4"/>
<organism evidence="1">
    <name type="scientific">uncultured bacterium</name>
    <name type="common">gcode 4</name>
    <dbReference type="NCBI Taxonomy" id="1234023"/>
    <lineage>
        <taxon>Bacteria</taxon>
        <taxon>environmental samples</taxon>
    </lineage>
</organism>
<protein>
    <submittedName>
        <fullName evidence="1">Uncharacterized protein</fullName>
    </submittedName>
</protein>
<dbReference type="AntiFam" id="ANF00225">
    <property type="entry name" value="Shadow ORF (opposite tuf)"/>
</dbReference>
<proteinExistence type="predicted"/>
<dbReference type="EMBL" id="AMFJ01034170">
    <property type="protein sequence ID" value="EKD30051.1"/>
    <property type="molecule type" value="Genomic_DNA"/>
</dbReference>
<sequence>SSSFTDRESKSLFHRNWCSKFDSHLDVISRHNHFHSCRKLDCSSNVSSSEIELWFISLEEWSMSSTFIFCKYVYFGSKLRMWLDRSWFCKNLSSFNLLSFNTSKKKTSVISSLTLVKKLVEHLDSSNSSSLSISNSNDFDSITYFDNSLFDLTSNNRTSTFDGEYILNRHDEWLVKSSFWDWYVFLDSFEKFENSLRSPCFIHIFWEIKSDFSRTTDNRKCISRKFVLSKKFTDFHFNEIKHFCIIYHITLIHKYHDVWNTYLTSKKDVLTSLCHRSVSCSNDKNRSIHLSSTSNHVFYIIGMSWTVNVGIMTSSCCILDVSSINSNTTCLFFWSCIDFIESSNISSELFCKNDRDSCGSGSLTMIYVSDGTNIYMWFGTVISCHNRKKIIINKKPINNMEKTKKANNYLLTLFIFRVMRSTARLSFLCAWVVRRAIVRFC</sequence>
<name>K1XYJ4_9BACT</name>
<feature type="non-terminal residue" evidence="1">
    <location>
        <position position="1"/>
    </location>
</feature>